<keyword evidence="4" id="KW-0413">Isomerase</keyword>
<evidence type="ECO:0000256" key="4">
    <source>
        <dbReference type="ARBA" id="ARBA00023235"/>
    </source>
</evidence>
<comment type="catalytic activity">
    <reaction evidence="1">
        <text>beta-D-ribopyranose = beta-D-ribofuranose</text>
        <dbReference type="Rhea" id="RHEA:25432"/>
        <dbReference type="ChEBI" id="CHEBI:27476"/>
        <dbReference type="ChEBI" id="CHEBI:47002"/>
        <dbReference type="EC" id="5.4.99.62"/>
    </reaction>
</comment>
<comment type="caution">
    <text evidence="6">The sequence shown here is derived from an EMBL/GenBank/DDBJ whole genome shotgun (WGS) entry which is preliminary data.</text>
</comment>
<gene>
    <name evidence="6" type="ORF">ACFSSA_08655</name>
</gene>
<dbReference type="InterPro" id="IPR023064">
    <property type="entry name" value="D-ribose_pyranase"/>
</dbReference>
<evidence type="ECO:0000256" key="3">
    <source>
        <dbReference type="ARBA" id="ARBA00022490"/>
    </source>
</evidence>
<evidence type="ECO:0000313" key="6">
    <source>
        <dbReference type="EMBL" id="MFD2256744.1"/>
    </source>
</evidence>
<reference evidence="7" key="1">
    <citation type="journal article" date="2019" name="Int. J. Syst. Evol. Microbiol.">
        <title>The Global Catalogue of Microorganisms (GCM) 10K type strain sequencing project: providing services to taxonomists for standard genome sequencing and annotation.</title>
        <authorList>
            <consortium name="The Broad Institute Genomics Platform"/>
            <consortium name="The Broad Institute Genome Sequencing Center for Infectious Disease"/>
            <person name="Wu L."/>
            <person name="Ma J."/>
        </authorList>
    </citation>
    <scope>NUCLEOTIDE SEQUENCE [LARGE SCALE GENOMIC DNA]</scope>
    <source>
        <strain evidence="7">CGMCC 4.7106</strain>
    </source>
</reference>
<dbReference type="EMBL" id="JBHUIT010000012">
    <property type="protein sequence ID" value="MFD2256744.1"/>
    <property type="molecule type" value="Genomic_DNA"/>
</dbReference>
<organism evidence="6 7">
    <name type="scientific">Luteolibacter algae</name>
    <dbReference type="NCBI Taxonomy" id="454151"/>
    <lineage>
        <taxon>Bacteria</taxon>
        <taxon>Pseudomonadati</taxon>
        <taxon>Verrucomicrobiota</taxon>
        <taxon>Verrucomicrobiia</taxon>
        <taxon>Verrucomicrobiales</taxon>
        <taxon>Verrucomicrobiaceae</taxon>
        <taxon>Luteolibacter</taxon>
    </lineage>
</organism>
<dbReference type="Proteomes" id="UP001597375">
    <property type="component" value="Unassembled WGS sequence"/>
</dbReference>
<dbReference type="PANTHER" id="PTHR37831">
    <property type="entry name" value="D-RIBOSE PYRANASE"/>
    <property type="match status" value="1"/>
</dbReference>
<name>A0ABW5D7K5_9BACT</name>
<dbReference type="InterPro" id="IPR023750">
    <property type="entry name" value="RbsD-like_sf"/>
</dbReference>
<dbReference type="Gene3D" id="3.40.1650.10">
    <property type="entry name" value="RbsD-like domain"/>
    <property type="match status" value="1"/>
</dbReference>
<evidence type="ECO:0000256" key="5">
    <source>
        <dbReference type="ARBA" id="ARBA00023277"/>
    </source>
</evidence>
<keyword evidence="7" id="KW-1185">Reference proteome</keyword>
<evidence type="ECO:0000313" key="7">
    <source>
        <dbReference type="Proteomes" id="UP001597375"/>
    </source>
</evidence>
<dbReference type="PANTHER" id="PTHR37831:SF1">
    <property type="entry name" value="D-RIBOSE PYRANASE"/>
    <property type="match status" value="1"/>
</dbReference>
<dbReference type="SUPFAM" id="SSF102546">
    <property type="entry name" value="RbsD-like"/>
    <property type="match status" value="1"/>
</dbReference>
<accession>A0ABW5D7K5</accession>
<evidence type="ECO:0000256" key="1">
    <source>
        <dbReference type="ARBA" id="ARBA00000223"/>
    </source>
</evidence>
<dbReference type="EC" id="5.4.99.62" evidence="2"/>
<protein>
    <recommendedName>
        <fullName evidence="2">D-ribose pyranase</fullName>
        <ecNumber evidence="2">5.4.99.62</ecNumber>
    </recommendedName>
</protein>
<dbReference type="Pfam" id="PF05025">
    <property type="entry name" value="RbsD_FucU"/>
    <property type="match status" value="1"/>
</dbReference>
<keyword evidence="5" id="KW-0119">Carbohydrate metabolism</keyword>
<dbReference type="RefSeq" id="WP_386820034.1">
    <property type="nucleotide sequence ID" value="NZ_JBHUIT010000012.1"/>
</dbReference>
<proteinExistence type="predicted"/>
<keyword evidence="3" id="KW-0963">Cytoplasm</keyword>
<dbReference type="InterPro" id="IPR007721">
    <property type="entry name" value="RbsD_FucU"/>
</dbReference>
<sequence>MLQTGILNPQILSLIARVRHTNTLVISDWAFPYWPEIETVDISLTKGMPTVLQVLELLKPNFKIGRIVQAEEFLSTNPDEKIKAFNTAFEEIPDCIIERPSHIDLKKQVPSAIGLIRTGDPTAYGNIILESV</sequence>
<evidence type="ECO:0000256" key="2">
    <source>
        <dbReference type="ARBA" id="ARBA00012862"/>
    </source>
</evidence>